<dbReference type="SUPFAM" id="SSF54001">
    <property type="entry name" value="Cysteine proteinases"/>
    <property type="match status" value="1"/>
</dbReference>
<gene>
    <name evidence="12" type="primary">LOC102802750</name>
</gene>
<proteinExistence type="predicted"/>
<reference evidence="12" key="1">
    <citation type="submission" date="2025-08" db="UniProtKB">
        <authorList>
            <consortium name="RefSeq"/>
        </authorList>
    </citation>
    <scope>IDENTIFICATION</scope>
    <source>
        <tissue evidence="12">Testes</tissue>
    </source>
</reference>
<evidence type="ECO:0000313" key="11">
    <source>
        <dbReference type="Proteomes" id="UP000694865"/>
    </source>
</evidence>
<dbReference type="CDD" id="cd06466">
    <property type="entry name" value="p23_CS_SGT1_like"/>
    <property type="match status" value="2"/>
</dbReference>
<accession>A0ABM0MJY9</accession>
<feature type="region of interest" description="Disordered" evidence="7">
    <location>
        <begin position="910"/>
        <end position="1164"/>
    </location>
</feature>
<feature type="compositionally biased region" description="Low complexity" evidence="7">
    <location>
        <begin position="444"/>
        <end position="468"/>
    </location>
</feature>
<dbReference type="Pfam" id="PF04969">
    <property type="entry name" value="CS"/>
    <property type="match status" value="3"/>
</dbReference>
<evidence type="ECO:0000259" key="9">
    <source>
        <dbReference type="PROSITE" id="PS50865"/>
    </source>
</evidence>
<evidence type="ECO:0000256" key="3">
    <source>
        <dbReference type="ARBA" id="ARBA00022723"/>
    </source>
</evidence>
<dbReference type="Pfam" id="PF01753">
    <property type="entry name" value="zf-MYND"/>
    <property type="match status" value="1"/>
</dbReference>
<feature type="region of interest" description="Disordered" evidence="7">
    <location>
        <begin position="258"/>
        <end position="295"/>
    </location>
</feature>
<feature type="compositionally biased region" description="Polar residues" evidence="7">
    <location>
        <begin position="1"/>
        <end position="31"/>
    </location>
</feature>
<dbReference type="InterPro" id="IPR028889">
    <property type="entry name" value="USP"/>
</dbReference>
<dbReference type="PROSITE" id="PS50235">
    <property type="entry name" value="USP_3"/>
    <property type="match status" value="1"/>
</dbReference>
<feature type="region of interest" description="Disordered" evidence="7">
    <location>
        <begin position="409"/>
        <end position="469"/>
    </location>
</feature>
<dbReference type="RefSeq" id="XP_006820330.1">
    <property type="nucleotide sequence ID" value="XM_006820267.1"/>
</dbReference>
<dbReference type="SUPFAM" id="SSF49764">
    <property type="entry name" value="HSP20-like chaperones"/>
    <property type="match status" value="3"/>
</dbReference>
<protein>
    <recommendedName>
        <fullName evidence="2">ubiquitinyl hydrolase 1</fullName>
        <ecNumber evidence="2">3.4.19.12</ecNumber>
    </recommendedName>
</protein>
<dbReference type="Gene3D" id="2.60.40.790">
    <property type="match status" value="3"/>
</dbReference>
<feature type="compositionally biased region" description="Acidic residues" evidence="7">
    <location>
        <begin position="263"/>
        <end position="272"/>
    </location>
</feature>
<keyword evidence="11" id="KW-1185">Reference proteome</keyword>
<dbReference type="EC" id="3.4.19.12" evidence="2"/>
<evidence type="ECO:0000256" key="7">
    <source>
        <dbReference type="SAM" id="MobiDB-lite"/>
    </source>
</evidence>
<feature type="compositionally biased region" description="Basic and acidic residues" evidence="7">
    <location>
        <begin position="976"/>
        <end position="1113"/>
    </location>
</feature>
<dbReference type="PANTHER" id="PTHR21646:SF74">
    <property type="entry name" value="UBIQUITIN CARBOXYL-TERMINAL HYDROLASE 19"/>
    <property type="match status" value="1"/>
</dbReference>
<feature type="compositionally biased region" description="Low complexity" evidence="7">
    <location>
        <begin position="869"/>
        <end position="878"/>
    </location>
</feature>
<evidence type="ECO:0000256" key="5">
    <source>
        <dbReference type="ARBA" id="ARBA00022833"/>
    </source>
</evidence>
<feature type="region of interest" description="Disordered" evidence="7">
    <location>
        <begin position="861"/>
        <end position="894"/>
    </location>
</feature>
<evidence type="ECO:0000256" key="1">
    <source>
        <dbReference type="ARBA" id="ARBA00000707"/>
    </source>
</evidence>
<feature type="domain" description="CS" evidence="10">
    <location>
        <begin position="304"/>
        <end position="406"/>
    </location>
</feature>
<keyword evidence="4 6" id="KW-0863">Zinc-finger</keyword>
<dbReference type="SUPFAM" id="SSF144232">
    <property type="entry name" value="HIT/MYND zinc finger-like"/>
    <property type="match status" value="1"/>
</dbReference>
<dbReference type="PROSITE" id="PS50865">
    <property type="entry name" value="ZF_MYND_2"/>
    <property type="match status" value="1"/>
</dbReference>
<dbReference type="InterPro" id="IPR038765">
    <property type="entry name" value="Papain-like_cys_pep_sf"/>
</dbReference>
<dbReference type="PANTHER" id="PTHR21646">
    <property type="entry name" value="UBIQUITIN CARBOXYL-TERMINAL HYDROLASE"/>
    <property type="match status" value="1"/>
</dbReference>
<dbReference type="GeneID" id="102802750"/>
<dbReference type="Proteomes" id="UP000694865">
    <property type="component" value="Unplaced"/>
</dbReference>
<name>A0ABM0MJY9_SACKO</name>
<evidence type="ECO:0000256" key="6">
    <source>
        <dbReference type="PROSITE-ProRule" id="PRU00134"/>
    </source>
</evidence>
<dbReference type="PROSITE" id="PS51203">
    <property type="entry name" value="CS"/>
    <property type="match status" value="3"/>
</dbReference>
<dbReference type="InterPro" id="IPR018200">
    <property type="entry name" value="USP_CS"/>
</dbReference>
<feature type="region of interest" description="Disordered" evidence="7">
    <location>
        <begin position="1"/>
        <end position="58"/>
    </location>
</feature>
<dbReference type="InterPro" id="IPR001394">
    <property type="entry name" value="Peptidase_C19_UCH"/>
</dbReference>
<comment type="catalytic activity">
    <reaction evidence="1">
        <text>Thiol-dependent hydrolysis of ester, thioester, amide, peptide and isopeptide bonds formed by the C-terminal Gly of ubiquitin (a 76-residue protein attached to proteins as an intracellular targeting signal).</text>
        <dbReference type="EC" id="3.4.19.12"/>
    </reaction>
</comment>
<feature type="compositionally biased region" description="Polar residues" evidence="7">
    <location>
        <begin position="1129"/>
        <end position="1141"/>
    </location>
</feature>
<evidence type="ECO:0000259" key="8">
    <source>
        <dbReference type="PROSITE" id="PS50235"/>
    </source>
</evidence>
<evidence type="ECO:0000256" key="4">
    <source>
        <dbReference type="ARBA" id="ARBA00022771"/>
    </source>
</evidence>
<dbReference type="PROSITE" id="PS00972">
    <property type="entry name" value="USP_1"/>
    <property type="match status" value="1"/>
</dbReference>
<feature type="domain" description="USP" evidence="8">
    <location>
        <begin position="515"/>
        <end position="968"/>
    </location>
</feature>
<sequence length="1202" mass="134224">MATSPAENTATVDTVTGFSELNAAENPQSQEGRPKRRKEQMATAMSETPANSNSESEPEYVINHAKYNWFEKGSDTMVVNFYIKEVDENALNVIFEEEKLIIKFKTRDTQFLNLHSPSSPNTLFSWKVRMMKSIHPEQSRYRVTRSFIDISLIKQVPEKWGSLEAPVVHIPFLEHAWDQNEKQVFIRLKIGPGIPQDAIDIEVTDDDCNVKLQDGRRWYCKFYREVNRSSSSVTMRKDKLEIRLTKKTVCEEWSSLECNPVQNDDDDDDDDNSSSVVYGASGGAPEESSAPLDEISESEPEYVINHAKHSWFEKGSDTMVVNIYIKEVNENALHVIFEEEKLIIKFKTRDTQFLNLRSPSSPNTLFSWTVQMMKSIHPEQSRYRVTRSFIEISLIKQVPERWGSLEAPAIHTAVPGRQTQTGKWTPMTRSKNPLKGKENDGDSSKNSGPSSSGYGSLASTSSGDSGSSAIDNRFRVTTHYLNKPQELSKPMCMVSPLSKNKSTKDLEIVCKQGFTGLDNLGNTCFMNSVLQVLSNTREFKDYFLDSNLKDEINHDNPLGTGGHLALSFAVLIKILWSGKYHSYAPSKLKDMNRIKKKPYIESQDYDGRPDELIASEAWLRHKKRNDSFIVDLLQGQFKSKLVCPKCSKVSITFDPFMHLSVPLPKKKRPLPVYFMYKEPYKTPRKYVVEIPHDGIVDDVKSIMSEKTGIPTKNLRVFEAYKSKIHKIFTSGISLCNVSTNDTLIVAEVLSPEVAGERVVELAFIQRTMLPHHPITKCCNCKFEPTVAVKLRRCSKCYRVAYCNQECQKRHWQNHKTLCKPMPDPVGLPFIVSLPESKATFSRLCSMVEGFAKYSVDVFQPPVKDRSDSSSDGSRPTSDCESVNSETSKDNMQKSIVPVVADIGDNKQTGSEIITMTDVDNREVTETDDPVKSGDCIYSDDALEKDQQSDTQPADLGDSAGDTIGVEQHSNLCKTPCDSHGDDKTPCDSHGDDKTPCDSHGDDKTPCDSHGDDKTPCDSHVDDKTPCDSHGDDKTPCDSHGDDKTPCDSHVDDKTPYHSHVDDKTPCDSHGDDKTPCDSHGDDKTPCDSHEDDKTPCDSHVDDKTPCNSGKDEVDGAVAAPGSSKDSETDLNLSHLNLSTTEETSKVDMQDGKNEAKTTGMDVTDSSKAMAKAIVSGQRQGADRSSPLFISQTCQPVWTESTG</sequence>
<dbReference type="InterPro" id="IPR007052">
    <property type="entry name" value="CS_dom"/>
</dbReference>
<feature type="domain" description="CS" evidence="10">
    <location>
        <begin position="62"/>
        <end position="164"/>
    </location>
</feature>
<dbReference type="Gene3D" id="3.90.70.10">
    <property type="entry name" value="Cysteine proteinases"/>
    <property type="match status" value="1"/>
</dbReference>
<dbReference type="Gene3D" id="6.10.140.2220">
    <property type="match status" value="1"/>
</dbReference>
<dbReference type="InterPro" id="IPR002893">
    <property type="entry name" value="Znf_MYND"/>
</dbReference>
<evidence type="ECO:0000256" key="2">
    <source>
        <dbReference type="ARBA" id="ARBA00012759"/>
    </source>
</evidence>
<dbReference type="InterPro" id="IPR008978">
    <property type="entry name" value="HSP20-like_chaperone"/>
</dbReference>
<feature type="compositionally biased region" description="Basic and acidic residues" evidence="7">
    <location>
        <begin position="1142"/>
        <end position="1155"/>
    </location>
</feature>
<organism evidence="11 12">
    <name type="scientific">Saccoglossus kowalevskii</name>
    <name type="common">Acorn worm</name>
    <dbReference type="NCBI Taxonomy" id="10224"/>
    <lineage>
        <taxon>Eukaryota</taxon>
        <taxon>Metazoa</taxon>
        <taxon>Hemichordata</taxon>
        <taxon>Enteropneusta</taxon>
        <taxon>Harrimaniidae</taxon>
        <taxon>Saccoglossus</taxon>
    </lineage>
</organism>
<dbReference type="Pfam" id="PF00443">
    <property type="entry name" value="UCH"/>
    <property type="match status" value="1"/>
</dbReference>
<feature type="compositionally biased region" description="Basic and acidic residues" evidence="7">
    <location>
        <begin position="918"/>
        <end position="931"/>
    </location>
</feature>
<dbReference type="InterPro" id="IPR050185">
    <property type="entry name" value="Ub_carboxyl-term_hydrolase"/>
</dbReference>
<feature type="compositionally biased region" description="Polar residues" evidence="7">
    <location>
        <begin position="417"/>
        <end position="431"/>
    </location>
</feature>
<evidence type="ECO:0000313" key="12">
    <source>
        <dbReference type="RefSeq" id="XP_006820330.1"/>
    </source>
</evidence>
<evidence type="ECO:0000259" key="10">
    <source>
        <dbReference type="PROSITE" id="PS51203"/>
    </source>
</evidence>
<feature type="domain" description="CS" evidence="10">
    <location>
        <begin position="170"/>
        <end position="257"/>
    </location>
</feature>
<feature type="compositionally biased region" description="Polar residues" evidence="7">
    <location>
        <begin position="43"/>
        <end position="55"/>
    </location>
</feature>
<dbReference type="CDD" id="cd06463">
    <property type="entry name" value="p23_like"/>
    <property type="match status" value="1"/>
</dbReference>
<keyword evidence="3" id="KW-0479">Metal-binding</keyword>
<keyword evidence="5" id="KW-0862">Zinc</keyword>
<feature type="domain" description="MYND-type" evidence="9">
    <location>
        <begin position="777"/>
        <end position="818"/>
    </location>
</feature>